<keyword evidence="2" id="KW-1185">Reference proteome</keyword>
<gene>
    <name evidence="1" type="ORF">Aocu_13010</name>
</gene>
<dbReference type="RefSeq" id="WP_045749796.1">
    <property type="nucleotide sequence ID" value="NZ_FUZK01000001.1"/>
</dbReference>
<reference evidence="2" key="1">
    <citation type="submission" date="2014-05" db="EMBL/GenBank/DDBJ databases">
        <authorList>
            <person name="Kube M."/>
        </authorList>
    </citation>
    <scope>NUCLEOTIDE SEQUENCE [LARGE SCALE GENOMIC DNA]</scope>
</reference>
<accession>A0A061AD68</accession>
<dbReference type="KEGG" id="aoc:Aocu_13010"/>
<dbReference type="STRING" id="35623.Aocu_13010"/>
<dbReference type="AlphaFoldDB" id="A0A061AD68"/>
<proteinExistence type="predicted"/>
<dbReference type="EMBL" id="LK028559">
    <property type="protein sequence ID" value="CDR31374.1"/>
    <property type="molecule type" value="Genomic_DNA"/>
</dbReference>
<dbReference type="PATRIC" id="fig|35623.3.peg.1300"/>
<dbReference type="PROSITE" id="PS51257">
    <property type="entry name" value="PROKAR_LIPOPROTEIN"/>
    <property type="match status" value="1"/>
</dbReference>
<evidence type="ECO:0000313" key="2">
    <source>
        <dbReference type="Proteomes" id="UP000032434"/>
    </source>
</evidence>
<dbReference type="InParanoid" id="A0A061AD68"/>
<protein>
    <submittedName>
        <fullName evidence="1">Uncharacterized protein</fullName>
    </submittedName>
</protein>
<sequence>MKKIYGLFILMVLSLILQGCSLSTDMLKLEEPIVEIEDKLVGVYIQILEYNNQGDLVETLPLFGEEGYLYVIHQSEDEDQIIDIDDIMSPDIYRVNMAYDVHETIIDGVTKSRVKETYDIYIKTGSIHYGKMFQANEIKKVDGIYEIGTSSNFSMVNVNKYSTKLTDSFIVDDIEYTYEFIVHLELVDDLSQMKIIEFNDLNEVIRETIITEPMLTFETLAQTSYVIVEEKTTNNLNQENILRNIYSRGNVARIPTLFLNSQGFVPNQGNIQLTFK</sequence>
<dbReference type="HOGENOM" id="CLU_1006951_0_0_14"/>
<dbReference type="Proteomes" id="UP000032434">
    <property type="component" value="Chromosome 1"/>
</dbReference>
<organism evidence="1 2">
    <name type="scientific">Acholeplasma oculi</name>
    <dbReference type="NCBI Taxonomy" id="35623"/>
    <lineage>
        <taxon>Bacteria</taxon>
        <taxon>Bacillati</taxon>
        <taxon>Mycoplasmatota</taxon>
        <taxon>Mollicutes</taxon>
        <taxon>Acholeplasmatales</taxon>
        <taxon>Acholeplasmataceae</taxon>
        <taxon>Acholeplasma</taxon>
    </lineage>
</organism>
<name>A0A061AD68_9MOLU</name>
<evidence type="ECO:0000313" key="1">
    <source>
        <dbReference type="EMBL" id="CDR31374.1"/>
    </source>
</evidence>